<evidence type="ECO:0000256" key="1">
    <source>
        <dbReference type="SAM" id="Phobius"/>
    </source>
</evidence>
<keyword evidence="1" id="KW-0472">Membrane</keyword>
<geneLocation type="plasmid" evidence="2">
    <name>pCP16SBCL1142-1</name>
</geneLocation>
<sequence length="203" mass="23909">MKKHMKIVLFYIISFLFYIILFNLSSESNILFKIIIILLSLFVGVYWIRKKKIYSEEILIFFLFPIIFSEIFYNIILIFHDISNTESLILDLLIIPLSNFIYAYISVKRKELTIEELSHLVTFIRCILFVSTILGFILKNPLFLDGALGKIEVEFIDISLKVKLTDYITTVIQSTFIPYLISATFIKGFIEFKNFKSKYSNKF</sequence>
<organism evidence="2">
    <name type="scientific">Clostridium perfringens</name>
    <dbReference type="NCBI Taxonomy" id="1502"/>
    <lineage>
        <taxon>Bacteria</taxon>
        <taxon>Bacillati</taxon>
        <taxon>Bacillota</taxon>
        <taxon>Clostridia</taxon>
        <taxon>Eubacteriales</taxon>
        <taxon>Clostridiaceae</taxon>
        <taxon>Clostridium</taxon>
    </lineage>
</organism>
<dbReference type="AlphaFoldDB" id="A0A4Y5T579"/>
<dbReference type="EMBL" id="MK285062">
    <property type="protein sequence ID" value="QDB01298.1"/>
    <property type="molecule type" value="Genomic_DNA"/>
</dbReference>
<keyword evidence="1" id="KW-1133">Transmembrane helix</keyword>
<proteinExistence type="predicted"/>
<evidence type="ECO:0000313" key="2">
    <source>
        <dbReference type="EMBL" id="QDB01298.1"/>
    </source>
</evidence>
<feature type="transmembrane region" description="Helical" evidence="1">
    <location>
        <begin position="60"/>
        <end position="82"/>
    </location>
</feature>
<feature type="transmembrane region" description="Helical" evidence="1">
    <location>
        <begin position="88"/>
        <end position="105"/>
    </location>
</feature>
<feature type="transmembrane region" description="Helical" evidence="1">
    <location>
        <begin position="7"/>
        <end position="24"/>
    </location>
</feature>
<feature type="transmembrane region" description="Helical" evidence="1">
    <location>
        <begin position="117"/>
        <end position="138"/>
    </location>
</feature>
<name>A0A4Y5T579_CLOPF</name>
<keyword evidence="2" id="KW-0614">Plasmid</keyword>
<keyword evidence="1" id="KW-0812">Transmembrane</keyword>
<feature type="transmembrane region" description="Helical" evidence="1">
    <location>
        <begin position="167"/>
        <end position="190"/>
    </location>
</feature>
<protein>
    <submittedName>
        <fullName evidence="2">Uncharacterized protein</fullName>
    </submittedName>
</protein>
<reference evidence="2" key="1">
    <citation type="journal article" date="2019" name="Pathogens">
        <title>In silico Identification of Novel Toxin Homologs and Associated Mobile Genetic Elements in Clostridium perfringens.</title>
        <authorList>
            <person name="Lacey J.A."/>
            <person name="Johanesen P.A."/>
            <person name="Lyras D."/>
            <person name="Moore R.J."/>
        </authorList>
    </citation>
    <scope>NUCLEOTIDE SEQUENCE</scope>
    <source>
        <strain evidence="2">16SBCL1142</strain>
        <plasmid evidence="2">pCP16SBCL1142-1</plasmid>
    </source>
</reference>
<accession>A0A4Y5T579</accession>
<feature type="transmembrane region" description="Helical" evidence="1">
    <location>
        <begin position="30"/>
        <end position="48"/>
    </location>
</feature>